<reference evidence="2 3" key="1">
    <citation type="submission" date="2024-02" db="EMBL/GenBank/DDBJ databases">
        <title>De novo assembly and annotation of 12 fungi associated with fruit tree decline syndrome in Ontario, Canada.</title>
        <authorList>
            <person name="Sulman M."/>
            <person name="Ellouze W."/>
            <person name="Ilyukhin E."/>
        </authorList>
    </citation>
    <scope>NUCLEOTIDE SEQUENCE [LARGE SCALE GENOMIC DNA]</scope>
    <source>
        <strain evidence="2 3">M42-189</strain>
    </source>
</reference>
<gene>
    <name evidence="2" type="ORF">SLS60_000914</name>
</gene>
<feature type="compositionally biased region" description="Basic residues" evidence="1">
    <location>
        <begin position="550"/>
        <end position="562"/>
    </location>
</feature>
<feature type="compositionally biased region" description="Low complexity" evidence="1">
    <location>
        <begin position="432"/>
        <end position="444"/>
    </location>
</feature>
<name>A0ABR3S7L4_9PLEO</name>
<evidence type="ECO:0000256" key="1">
    <source>
        <dbReference type="SAM" id="MobiDB-lite"/>
    </source>
</evidence>
<dbReference type="EMBL" id="JAKJXO020000001">
    <property type="protein sequence ID" value="KAL1612685.1"/>
    <property type="molecule type" value="Genomic_DNA"/>
</dbReference>
<comment type="caution">
    <text evidence="2">The sequence shown here is derived from an EMBL/GenBank/DDBJ whole genome shotgun (WGS) entry which is preliminary data.</text>
</comment>
<feature type="compositionally biased region" description="Basic residues" evidence="1">
    <location>
        <begin position="576"/>
        <end position="589"/>
    </location>
</feature>
<feature type="region of interest" description="Disordered" evidence="1">
    <location>
        <begin position="379"/>
        <end position="610"/>
    </location>
</feature>
<protein>
    <submittedName>
        <fullName evidence="2">Uncharacterized protein</fullName>
    </submittedName>
</protein>
<accession>A0ABR3S7L4</accession>
<feature type="compositionally biased region" description="Basic and acidic residues" evidence="1">
    <location>
        <begin position="409"/>
        <end position="430"/>
    </location>
</feature>
<evidence type="ECO:0000313" key="3">
    <source>
        <dbReference type="Proteomes" id="UP001521785"/>
    </source>
</evidence>
<sequence>MFVQLFNKTHDEDNAARWPTDHTGIGDMTDRDFNDERLQKAIRYLVSEGSGDPIDLYITRIQAIDEHILQQLPVQGKSFDPSLYRLLRSLVREVQDDVQAINREESSLDSDSDSSIEALYKDMSTDNEVEIDGINVSAGPSIILDQDELAGTVVARTSASRPIIETKRALKSSKVRNNNDRMLFAANVRASIDDDVIEKCFLYGGPNNDPEVWYKEIPPILHIGDTPYMEKWESAKINSDLAEYWGRSPKKLQDPQQFERINIYDSGSQYKLPAVRPCAWADNEETHAKIQGLWPSILSAFNKGLQGTAAQQKDKSYAPRMVLPLVSDAFIKPYIKPNNASSGQNSEGRRTSEDKGNAGVAGIKAEFQKWFKNAGIAPHEGLHTRSQPSRWEPAARPRLPETNLKKFNSKREEAARRDKPETLSPRERAVLRTRAALATTPTPEMRATPRLSAGPTLVKRKPGRPPNKPLDPSYHPPRRQSQDVDSPTTPDRSALEAEIDALNDTGPTKRQHKRSQKVSKDPSYRPGQSPVTPTKRKRDENLNFTESSKKAKRSTGTKKKVPRLQPMSSSQERSLSRLRRQVQAKRPRLQRAQSKNPSASLPKTANLPTP</sequence>
<feature type="compositionally biased region" description="Polar residues" evidence="1">
    <location>
        <begin position="591"/>
        <end position="610"/>
    </location>
</feature>
<proteinExistence type="predicted"/>
<feature type="compositionally biased region" description="Basic and acidic residues" evidence="1">
    <location>
        <begin position="347"/>
        <end position="356"/>
    </location>
</feature>
<evidence type="ECO:0000313" key="2">
    <source>
        <dbReference type="EMBL" id="KAL1612685.1"/>
    </source>
</evidence>
<dbReference type="Proteomes" id="UP001521785">
    <property type="component" value="Unassembled WGS sequence"/>
</dbReference>
<keyword evidence="3" id="KW-1185">Reference proteome</keyword>
<feature type="region of interest" description="Disordered" evidence="1">
    <location>
        <begin position="336"/>
        <end position="358"/>
    </location>
</feature>
<organism evidence="2 3">
    <name type="scientific">Paraconiothyrium brasiliense</name>
    <dbReference type="NCBI Taxonomy" id="300254"/>
    <lineage>
        <taxon>Eukaryota</taxon>
        <taxon>Fungi</taxon>
        <taxon>Dikarya</taxon>
        <taxon>Ascomycota</taxon>
        <taxon>Pezizomycotina</taxon>
        <taxon>Dothideomycetes</taxon>
        <taxon>Pleosporomycetidae</taxon>
        <taxon>Pleosporales</taxon>
        <taxon>Massarineae</taxon>
        <taxon>Didymosphaeriaceae</taxon>
        <taxon>Paraconiothyrium</taxon>
    </lineage>
</organism>